<evidence type="ECO:0000259" key="18">
    <source>
        <dbReference type="Pfam" id="PF01087"/>
    </source>
</evidence>
<evidence type="ECO:0000259" key="19">
    <source>
        <dbReference type="Pfam" id="PF02744"/>
    </source>
</evidence>
<feature type="domain" description="Galactose-1-phosphate uridyl transferase C-terminal" evidence="19">
    <location>
        <begin position="185"/>
        <end position="344"/>
    </location>
</feature>
<dbReference type="Proteomes" id="UP000273982">
    <property type="component" value="Chromosome"/>
</dbReference>
<evidence type="ECO:0000256" key="8">
    <source>
        <dbReference type="ARBA" id="ARBA00022723"/>
    </source>
</evidence>
<dbReference type="Pfam" id="PF02744">
    <property type="entry name" value="GalP_UDP_tr_C"/>
    <property type="match status" value="1"/>
</dbReference>
<feature type="binding site" evidence="14">
    <location>
        <begin position="316"/>
        <end position="317"/>
    </location>
    <ligand>
        <name>UDP-alpha-D-glucose</name>
        <dbReference type="ChEBI" id="CHEBI:58885"/>
        <note>ligand shared between dimeric partners</note>
    </ligand>
</feature>
<feature type="binding site" evidence="16">
    <location>
        <position position="281"/>
    </location>
    <ligand>
        <name>Fe cation</name>
        <dbReference type="ChEBI" id="CHEBI:24875"/>
    </ligand>
</feature>
<dbReference type="InterPro" id="IPR019779">
    <property type="entry name" value="GalP_UDPtransf1_His-AS"/>
</dbReference>
<evidence type="ECO:0000256" key="15">
    <source>
        <dbReference type="PIRSR" id="PIRSR000808-3"/>
    </source>
</evidence>
<evidence type="ECO:0000256" key="5">
    <source>
        <dbReference type="ARBA" id="ARBA00016340"/>
    </source>
</evidence>
<evidence type="ECO:0000256" key="9">
    <source>
        <dbReference type="ARBA" id="ARBA00022833"/>
    </source>
</evidence>
<feature type="binding site" description="in other chain" evidence="14">
    <location>
        <position position="153"/>
    </location>
    <ligand>
        <name>UDP-alpha-D-glucose</name>
        <dbReference type="ChEBI" id="CHEBI:58885"/>
        <note>ligand shared between dimeric partners</note>
    </ligand>
</feature>
<feature type="binding site" description="in other chain" evidence="14">
    <location>
        <position position="168"/>
    </location>
    <ligand>
        <name>UDP-alpha-D-glucose</name>
        <dbReference type="ChEBI" id="CHEBI:58885"/>
        <note>ligand shared between dimeric partners</note>
    </ligand>
</feature>
<dbReference type="PANTHER" id="PTHR11943:SF1">
    <property type="entry name" value="GALACTOSE-1-PHOSPHATE URIDYLYLTRANSFERASE"/>
    <property type="match status" value="1"/>
</dbReference>
<dbReference type="GO" id="GO:0008270">
    <property type="term" value="F:zinc ion binding"/>
    <property type="evidence" value="ECO:0007669"/>
    <property type="project" value="InterPro"/>
</dbReference>
<evidence type="ECO:0000256" key="16">
    <source>
        <dbReference type="PIRSR" id="PIRSR000808-4"/>
    </source>
</evidence>
<feature type="binding site" description="in other chain" evidence="14">
    <location>
        <begin position="75"/>
        <end position="76"/>
    </location>
    <ligand>
        <name>UDP-alpha-D-glucose</name>
        <dbReference type="ChEBI" id="CHEBI:58885"/>
        <note>ligand shared between dimeric partners</note>
    </ligand>
</feature>
<dbReference type="FunFam" id="3.30.428.10:FF:000002">
    <property type="entry name" value="Galactose-1-phosphate uridylyltransferase"/>
    <property type="match status" value="1"/>
</dbReference>
<dbReference type="NCBIfam" id="TIGR00209">
    <property type="entry name" value="galT_1"/>
    <property type="match status" value="1"/>
</dbReference>
<dbReference type="InterPro" id="IPR001937">
    <property type="entry name" value="GalP_UDPtransf1"/>
</dbReference>
<comment type="catalytic activity">
    <reaction evidence="1 17">
        <text>alpha-D-galactose 1-phosphate + UDP-alpha-D-glucose = alpha-D-glucose 1-phosphate + UDP-alpha-D-galactose</text>
        <dbReference type="Rhea" id="RHEA:13989"/>
        <dbReference type="ChEBI" id="CHEBI:58336"/>
        <dbReference type="ChEBI" id="CHEBI:58601"/>
        <dbReference type="ChEBI" id="CHEBI:58885"/>
        <dbReference type="ChEBI" id="CHEBI:66914"/>
        <dbReference type="EC" id="2.7.7.12"/>
    </reaction>
</comment>
<dbReference type="InterPro" id="IPR036265">
    <property type="entry name" value="HIT-like_sf"/>
</dbReference>
<evidence type="ECO:0000256" key="7">
    <source>
        <dbReference type="ARBA" id="ARBA00022695"/>
    </source>
</evidence>
<feature type="binding site" evidence="15">
    <location>
        <position position="164"/>
    </location>
    <ligand>
        <name>Zn(2+)</name>
        <dbReference type="ChEBI" id="CHEBI:29105"/>
    </ligand>
</feature>
<evidence type="ECO:0000256" key="13">
    <source>
        <dbReference type="PIRSR" id="PIRSR000808-1"/>
    </source>
</evidence>
<dbReference type="RefSeq" id="WP_124739165.1">
    <property type="nucleotide sequence ID" value="NZ_CP034086.1"/>
</dbReference>
<dbReference type="CDD" id="cd00608">
    <property type="entry name" value="GalT"/>
    <property type="match status" value="1"/>
</dbReference>
<feature type="binding site" evidence="15">
    <location>
        <position position="113"/>
    </location>
    <ligand>
        <name>Zn(2+)</name>
        <dbReference type="ChEBI" id="CHEBI:29105"/>
    </ligand>
</feature>
<dbReference type="GO" id="GO:0005737">
    <property type="term" value="C:cytoplasm"/>
    <property type="evidence" value="ECO:0007669"/>
    <property type="project" value="TreeGrafter"/>
</dbReference>
<dbReference type="Gene3D" id="3.30.428.10">
    <property type="entry name" value="HIT-like"/>
    <property type="match status" value="2"/>
</dbReference>
<feature type="binding site" description="in other chain" evidence="14">
    <location>
        <position position="323"/>
    </location>
    <ligand>
        <name>UDP-alpha-D-glucose</name>
        <dbReference type="ChEBI" id="CHEBI:58885"/>
        <note>ligand shared between dimeric partners</note>
    </ligand>
</feature>
<dbReference type="EC" id="2.7.7.12" evidence="4 12"/>
<evidence type="ECO:0000313" key="20">
    <source>
        <dbReference type="EMBL" id="AZG77472.1"/>
    </source>
</evidence>
<keyword evidence="7 17" id="KW-0548">Nucleotidyltransferase</keyword>
<feature type="binding site" description="in other chain" evidence="14">
    <location>
        <position position="59"/>
    </location>
    <ligand>
        <name>UDP-alpha-D-glucose</name>
        <dbReference type="ChEBI" id="CHEBI:58885"/>
        <note>ligand shared between dimeric partners</note>
    </ligand>
</feature>
<evidence type="ECO:0000256" key="12">
    <source>
        <dbReference type="NCBIfam" id="TIGR00209"/>
    </source>
</evidence>
<dbReference type="UniPathway" id="UPA00214"/>
<dbReference type="SUPFAM" id="SSF54197">
    <property type="entry name" value="HIT-like"/>
    <property type="match status" value="2"/>
</dbReference>
<keyword evidence="11 17" id="KW-0119">Carbohydrate metabolism</keyword>
<name>A0A3G8M8E5_9HYPH</name>
<feature type="binding site" evidence="16">
    <location>
        <position position="182"/>
    </location>
    <ligand>
        <name>Fe cation</name>
        <dbReference type="ChEBI" id="CHEBI:24875"/>
    </ligand>
</feature>
<keyword evidence="8 15" id="KW-0479">Metal-binding</keyword>
<evidence type="ECO:0000256" key="4">
    <source>
        <dbReference type="ARBA" id="ARBA00012384"/>
    </source>
</evidence>
<evidence type="ECO:0000256" key="1">
    <source>
        <dbReference type="ARBA" id="ARBA00001107"/>
    </source>
</evidence>
<comment type="cofactor">
    <cofactor evidence="16">
        <name>Fe cation</name>
        <dbReference type="ChEBI" id="CHEBI:24875"/>
    </cofactor>
    <text evidence="16">Binds 1 Fe cation per subunit.</text>
</comment>
<dbReference type="InterPro" id="IPR005850">
    <property type="entry name" value="GalP_Utransf_C"/>
</dbReference>
<evidence type="ECO:0000256" key="3">
    <source>
        <dbReference type="ARBA" id="ARBA00010951"/>
    </source>
</evidence>
<evidence type="ECO:0000313" key="21">
    <source>
        <dbReference type="Proteomes" id="UP000273982"/>
    </source>
</evidence>
<dbReference type="EMBL" id="CP034086">
    <property type="protein sequence ID" value="AZG77472.1"/>
    <property type="molecule type" value="Genomic_DNA"/>
</dbReference>
<feature type="binding site" evidence="15">
    <location>
        <position position="50"/>
    </location>
    <ligand>
        <name>Zn(2+)</name>
        <dbReference type="ChEBI" id="CHEBI:29105"/>
    </ligand>
</feature>
<comment type="similarity">
    <text evidence="3 17">Belongs to the galactose-1-phosphate uridylyltransferase type 1 family.</text>
</comment>
<dbReference type="FunFam" id="3.30.428.10:FF:000001">
    <property type="entry name" value="Galactose-1-phosphate uridylyltransferase"/>
    <property type="match status" value="1"/>
</dbReference>
<dbReference type="AlphaFoldDB" id="A0A3G8M8E5"/>
<reference evidence="20 21" key="1">
    <citation type="submission" date="2018-11" db="EMBL/GenBank/DDBJ databases">
        <title>Genome squencing of methanotrophic bacteria isolated from alkaline groundwater in Korea.</title>
        <authorList>
            <person name="Nguyen L.N."/>
        </authorList>
    </citation>
    <scope>NUCLEOTIDE SEQUENCE [LARGE SCALE GENOMIC DNA]</scope>
    <source>
        <strain evidence="20 21">GW6</strain>
    </source>
</reference>
<keyword evidence="10 17" id="KW-0299">Galactose metabolism</keyword>
<feature type="binding site" evidence="14">
    <location>
        <begin position="311"/>
        <end position="312"/>
    </location>
    <ligand>
        <name>UDP-alpha-D-glucose</name>
        <dbReference type="ChEBI" id="CHEBI:58885"/>
        <note>ligand shared between dimeric partners</note>
    </ligand>
</feature>
<evidence type="ECO:0000256" key="14">
    <source>
        <dbReference type="PIRSR" id="PIRSR000808-2"/>
    </source>
</evidence>
<dbReference type="InterPro" id="IPR005849">
    <property type="entry name" value="GalP_Utransf_N"/>
</dbReference>
<dbReference type="GO" id="GO:0033499">
    <property type="term" value="P:galactose catabolic process via UDP-galactose, Leloir pathway"/>
    <property type="evidence" value="ECO:0007669"/>
    <property type="project" value="TreeGrafter"/>
</dbReference>
<dbReference type="Pfam" id="PF01087">
    <property type="entry name" value="GalP_UDP_transf"/>
    <property type="match status" value="1"/>
</dbReference>
<gene>
    <name evidence="20" type="ORF">EHO51_12440</name>
</gene>
<dbReference type="PROSITE" id="PS00117">
    <property type="entry name" value="GAL_P_UDP_TRANSF_I"/>
    <property type="match status" value="1"/>
</dbReference>
<dbReference type="KEGG" id="mros:EHO51_12440"/>
<dbReference type="PIRSF" id="PIRSF000808">
    <property type="entry name" value="GalT"/>
    <property type="match status" value="1"/>
</dbReference>
<dbReference type="PANTHER" id="PTHR11943">
    <property type="entry name" value="GALACTOSE-1-PHOSPHATE URIDYLYLTRANSFERASE"/>
    <property type="match status" value="1"/>
</dbReference>
<evidence type="ECO:0000256" key="11">
    <source>
        <dbReference type="ARBA" id="ARBA00023277"/>
    </source>
</evidence>
<comment type="cofactor">
    <cofactor evidence="15">
        <name>Zn(2+)</name>
        <dbReference type="ChEBI" id="CHEBI:29105"/>
    </cofactor>
    <text evidence="15">Binds 1 zinc ion per subunit.</text>
</comment>
<dbReference type="GO" id="GO:0008108">
    <property type="term" value="F:UDP-glucose:hexose-1-phosphate uridylyltransferase activity"/>
    <property type="evidence" value="ECO:0007669"/>
    <property type="project" value="UniProtKB-UniRule"/>
</dbReference>
<evidence type="ECO:0000256" key="6">
    <source>
        <dbReference type="ARBA" id="ARBA00022679"/>
    </source>
</evidence>
<feature type="active site" description="Tele-UMP-histidine intermediate" evidence="13">
    <location>
        <position position="166"/>
    </location>
</feature>
<evidence type="ECO:0000256" key="10">
    <source>
        <dbReference type="ARBA" id="ARBA00023144"/>
    </source>
</evidence>
<feature type="binding site" evidence="16">
    <location>
        <position position="298"/>
    </location>
    <ligand>
        <name>Fe cation</name>
        <dbReference type="ChEBI" id="CHEBI:24875"/>
    </ligand>
</feature>
<protein>
    <recommendedName>
        <fullName evidence="5 12">Galactose-1-phosphate uridylyltransferase</fullName>
        <ecNumber evidence="4 12">2.7.7.12</ecNumber>
    </recommendedName>
</protein>
<feature type="binding site" description="in other chain" evidence="14">
    <location>
        <begin position="159"/>
        <end position="161"/>
    </location>
    <ligand>
        <name>UDP-alpha-D-glucose</name>
        <dbReference type="ChEBI" id="CHEBI:58885"/>
        <note>ligand shared between dimeric partners</note>
    </ligand>
</feature>
<keyword evidence="16" id="KW-0408">Iron</keyword>
<keyword evidence="9 15" id="KW-0862">Zinc</keyword>
<comment type="pathway">
    <text evidence="2 17">Carbohydrate metabolism; galactose metabolism.</text>
</comment>
<keyword evidence="6 17" id="KW-0808">Transferase</keyword>
<feature type="binding site" evidence="15">
    <location>
        <position position="53"/>
    </location>
    <ligand>
        <name>Zn(2+)</name>
        <dbReference type="ChEBI" id="CHEBI:29105"/>
    </ligand>
</feature>
<feature type="binding site" evidence="14">
    <location>
        <begin position="26"/>
        <end position="29"/>
    </location>
    <ligand>
        <name>UDP-alpha-D-glucose</name>
        <dbReference type="ChEBI" id="CHEBI:58885"/>
        <note>ligand shared between dimeric partners</note>
    </ligand>
</feature>
<evidence type="ECO:0000256" key="17">
    <source>
        <dbReference type="RuleBase" id="RU000506"/>
    </source>
</evidence>
<evidence type="ECO:0000256" key="2">
    <source>
        <dbReference type="ARBA" id="ARBA00004947"/>
    </source>
</evidence>
<feature type="domain" description="Galactose-1-phosphate uridyl transferase N-terminal" evidence="18">
    <location>
        <begin position="7"/>
        <end position="176"/>
    </location>
</feature>
<feature type="binding site" evidence="16">
    <location>
        <position position="296"/>
    </location>
    <ligand>
        <name>Fe cation</name>
        <dbReference type="ChEBI" id="CHEBI:24875"/>
    </ligand>
</feature>
<organism evidence="20 21">
    <name type="scientific">Methylocystis rosea</name>
    <dbReference type="NCBI Taxonomy" id="173366"/>
    <lineage>
        <taxon>Bacteria</taxon>
        <taxon>Pseudomonadati</taxon>
        <taxon>Pseudomonadota</taxon>
        <taxon>Alphaproteobacteria</taxon>
        <taxon>Hyphomicrobiales</taxon>
        <taxon>Methylocystaceae</taxon>
        <taxon>Methylocystis</taxon>
    </lineage>
</organism>
<sequence length="349" mass="39555">MSLLSNASHRRLNQLTGEWVLVSPHRTSRPWQGQVEKTHAPERPRYDPTCYLCPGNERANGERNPAYRGVFAFDNDFAALTPLASAEEIVQDGLLVAQGETGRCRVLCFSPRHDLTLARMTVPEIVPVVEAWRDESMRLGTLDMINYVQIFENRGAAMGASNPHPHCQIWATQSIPNEAAKESARQGAYLAQNGSCLLCDYLALEERLGERIVCHNDHFVALVPFWAIWPFETMVLATRHVGSFDDLTADEVEALAEILRRLTIRYDNLFETDFPYSMGFHQRPTDGAAHANWHFHAHFYPPLLRSASVRKFMVGFELLGEPQRDITPETAAARLRDVSETHYLDKPTR</sequence>
<accession>A0A3G8M8E5</accession>
<proteinExistence type="inferred from homology"/>
<dbReference type="NCBIfam" id="NF008724">
    <property type="entry name" value="PRK11720.1"/>
    <property type="match status" value="1"/>
</dbReference>